<evidence type="ECO:0000313" key="2">
    <source>
        <dbReference type="EMBL" id="RUP46587.1"/>
    </source>
</evidence>
<proteinExistence type="predicted"/>
<dbReference type="PANTHER" id="PTHR16134">
    <property type="entry name" value="F-BOX/TPR REPEAT PROTEIN POF3"/>
    <property type="match status" value="1"/>
</dbReference>
<dbReference type="SUPFAM" id="SSF52047">
    <property type="entry name" value="RNI-like"/>
    <property type="match status" value="1"/>
</dbReference>
<dbReference type="InterPro" id="IPR032675">
    <property type="entry name" value="LRR_dom_sf"/>
</dbReference>
<feature type="domain" description="F-box" evidence="1">
    <location>
        <begin position="17"/>
        <end position="57"/>
    </location>
</feature>
<accession>A0A433D6S4</accession>
<reference evidence="2 3" key="1">
    <citation type="journal article" date="2018" name="New Phytol.">
        <title>Phylogenomics of Endogonaceae and evolution of mycorrhizas within Mucoromycota.</title>
        <authorList>
            <person name="Chang Y."/>
            <person name="Desiro A."/>
            <person name="Na H."/>
            <person name="Sandor L."/>
            <person name="Lipzen A."/>
            <person name="Clum A."/>
            <person name="Barry K."/>
            <person name="Grigoriev I.V."/>
            <person name="Martin F.M."/>
            <person name="Stajich J.E."/>
            <person name="Smith M.E."/>
            <person name="Bonito G."/>
            <person name="Spatafora J.W."/>
        </authorList>
    </citation>
    <scope>NUCLEOTIDE SEQUENCE [LARGE SCALE GENOMIC DNA]</scope>
    <source>
        <strain evidence="2 3">GMNB39</strain>
    </source>
</reference>
<evidence type="ECO:0000313" key="3">
    <source>
        <dbReference type="Proteomes" id="UP000268093"/>
    </source>
</evidence>
<dbReference type="PANTHER" id="PTHR16134:SF119">
    <property type="entry name" value="AT02038P-RELATED"/>
    <property type="match status" value="1"/>
</dbReference>
<keyword evidence="3" id="KW-1185">Reference proteome</keyword>
<protein>
    <recommendedName>
        <fullName evidence="1">F-box domain-containing protein</fullName>
    </recommendedName>
</protein>
<dbReference type="Proteomes" id="UP000268093">
    <property type="component" value="Unassembled WGS sequence"/>
</dbReference>
<name>A0A433D6S4_9FUNG</name>
<gene>
    <name evidence="2" type="ORF">BC936DRAFT_146770</name>
</gene>
<dbReference type="AlphaFoldDB" id="A0A433D6S4"/>
<organism evidence="2 3">
    <name type="scientific">Jimgerdemannia flammicorona</name>
    <dbReference type="NCBI Taxonomy" id="994334"/>
    <lineage>
        <taxon>Eukaryota</taxon>
        <taxon>Fungi</taxon>
        <taxon>Fungi incertae sedis</taxon>
        <taxon>Mucoromycota</taxon>
        <taxon>Mucoromycotina</taxon>
        <taxon>Endogonomycetes</taxon>
        <taxon>Endogonales</taxon>
        <taxon>Endogonaceae</taxon>
        <taxon>Jimgerdemannia</taxon>
    </lineage>
</organism>
<dbReference type="Pfam" id="PF12937">
    <property type="entry name" value="F-box-like"/>
    <property type="match status" value="1"/>
</dbReference>
<evidence type="ECO:0000259" key="1">
    <source>
        <dbReference type="Pfam" id="PF12937"/>
    </source>
</evidence>
<sequence>MSNDCSKQEQGELSKPRLPPEVLTQVFKCLLLDGLDEWASLDVVAASLVCKEWQAAAEYLFGDTFKTLPSSKDYDLAYFGRALALLRTSRVLGVHYGNRVENIDIDLTLLDASVSDTLFTYNQAVEDMFAELFALAVQLCCVKIRDTGNSSSTDEANSDLADISDLDPDDETAIYLAQFYRRILQHCHKTTRLILPKGNLEEFQANILIDGLSATLEHIETDTIWSRWSKSHGGLNPCQMSLTRCHNLRSFCTTYSDAALEKIIPSWPRLEQFCIESYHKNPVENIDRMLVQLGRWCPRLRRFELLSDEPAYLDDGDEEEEPSNAALCFLASRCPHLQYIAIEGNQSLRDSFLGVLGWSAKGLRYLYLDRCLGLNSDKLDVTWPELRRLSLTNCLMLDVAYVRKFVAAAPKLAYIEIPMHLEHLAEFLKGQGFEEIYGSPFEWQRLGEWQDEEKYDVPEDGEEVKQYSKLSLAWLRETRGFTSNVYSQ</sequence>
<dbReference type="InterPro" id="IPR001810">
    <property type="entry name" value="F-box_dom"/>
</dbReference>
<dbReference type="OrthoDB" id="550575at2759"/>
<comment type="caution">
    <text evidence="2">The sequence shown here is derived from an EMBL/GenBank/DDBJ whole genome shotgun (WGS) entry which is preliminary data.</text>
</comment>
<dbReference type="EMBL" id="RBNI01005596">
    <property type="protein sequence ID" value="RUP46587.1"/>
    <property type="molecule type" value="Genomic_DNA"/>
</dbReference>
<dbReference type="Gene3D" id="3.80.10.10">
    <property type="entry name" value="Ribonuclease Inhibitor"/>
    <property type="match status" value="1"/>
</dbReference>